<dbReference type="AlphaFoldDB" id="A0AB34L590"/>
<dbReference type="EMBL" id="JAAQHG020000002">
    <property type="protein sequence ID" value="KAL1590425.1"/>
    <property type="molecule type" value="Genomic_DNA"/>
</dbReference>
<organism evidence="2 3">
    <name type="scientific">Cladosporium halotolerans</name>
    <dbReference type="NCBI Taxonomy" id="1052096"/>
    <lineage>
        <taxon>Eukaryota</taxon>
        <taxon>Fungi</taxon>
        <taxon>Dikarya</taxon>
        <taxon>Ascomycota</taxon>
        <taxon>Pezizomycotina</taxon>
        <taxon>Dothideomycetes</taxon>
        <taxon>Dothideomycetidae</taxon>
        <taxon>Cladosporiales</taxon>
        <taxon>Cladosporiaceae</taxon>
        <taxon>Cladosporium</taxon>
    </lineage>
</organism>
<feature type="region of interest" description="Disordered" evidence="1">
    <location>
        <begin position="304"/>
        <end position="388"/>
    </location>
</feature>
<feature type="compositionally biased region" description="Low complexity" evidence="1">
    <location>
        <begin position="27"/>
        <end position="47"/>
    </location>
</feature>
<feature type="compositionally biased region" description="Polar residues" evidence="1">
    <location>
        <begin position="478"/>
        <end position="490"/>
    </location>
</feature>
<evidence type="ECO:0000313" key="3">
    <source>
        <dbReference type="Proteomes" id="UP000803884"/>
    </source>
</evidence>
<feature type="compositionally biased region" description="Polar residues" evidence="1">
    <location>
        <begin position="266"/>
        <end position="284"/>
    </location>
</feature>
<evidence type="ECO:0000313" key="2">
    <source>
        <dbReference type="EMBL" id="KAL1590425.1"/>
    </source>
</evidence>
<sequence length="581" mass="61059">MSTQTSAATPVRVPQLAVRNKAGASGGSSNASEGTTSSHSSTRTTSPGRDRGISDASQRSKPSQMETNARRSGSSQGKQPQQAHSSSAGGKKKNGVLGFLTLKEPSTSALDQYAEQQKKIAASKGGRATAASLSSVSIQKLPDHVPKVNSKWDGLPEDARKKLDEKRRSQDTGSLFSTSTRHTYRSANSSSSNSSTSTRRPIGSMSSRPTSMGSTVRGGHKFTVIHPTANYDTTTPIAVYADPYGEPSTSPNGTHPALRPRALSDDSPTTMHSADSPNALRSSAISVRRTSGAIPAELAGRAIAELPGDLPAELPGDEPPQMAGDEPTAYATTPTGGSPLTPPVHDVPHHIPRVVRHGAAVDSQGTTWYSDTDPENTSASASDTDQAVVLPKAFLHRPMMEEIAESPIEYPETPEDWPLPAAARRALEKEDRERDREREASASESENPRPYDPSSLPDPSPPPTDPLPPTPTFVIPTSIYSTHRQASNRPPSLAPSVASTIDWPLPPSHRLAMATGATPRKADVAPWERFDGRAEAAEAAAAAASGGGMGSRSVVSAGPGAGAGAREREGKKRFSGILGRK</sequence>
<feature type="compositionally biased region" description="Polar residues" evidence="1">
    <location>
        <begin position="171"/>
        <end position="181"/>
    </location>
</feature>
<feature type="compositionally biased region" description="Polar residues" evidence="1">
    <location>
        <begin position="55"/>
        <end position="88"/>
    </location>
</feature>
<gene>
    <name evidence="2" type="ORF">WHR41_00765</name>
</gene>
<proteinExistence type="predicted"/>
<protein>
    <submittedName>
        <fullName evidence="2">Uncharacterized protein</fullName>
    </submittedName>
</protein>
<feature type="compositionally biased region" description="Polar residues" evidence="1">
    <location>
        <begin position="363"/>
        <end position="385"/>
    </location>
</feature>
<feature type="region of interest" description="Disordered" evidence="1">
    <location>
        <begin position="541"/>
        <end position="581"/>
    </location>
</feature>
<feature type="compositionally biased region" description="Basic and acidic residues" evidence="1">
    <location>
        <begin position="157"/>
        <end position="170"/>
    </location>
</feature>
<name>A0AB34L590_9PEZI</name>
<feature type="compositionally biased region" description="Pro residues" evidence="1">
    <location>
        <begin position="456"/>
        <end position="471"/>
    </location>
</feature>
<dbReference type="GeneID" id="96002209"/>
<feature type="compositionally biased region" description="Low complexity" evidence="1">
    <location>
        <begin position="186"/>
        <end position="198"/>
    </location>
</feature>
<accession>A0AB34L590</accession>
<keyword evidence="3" id="KW-1185">Reference proteome</keyword>
<feature type="region of interest" description="Disordered" evidence="1">
    <location>
        <begin position="405"/>
        <end position="497"/>
    </location>
</feature>
<feature type="compositionally biased region" description="Polar residues" evidence="1">
    <location>
        <begin position="204"/>
        <end position="214"/>
    </location>
</feature>
<feature type="region of interest" description="Disordered" evidence="1">
    <location>
        <begin position="240"/>
        <end position="284"/>
    </location>
</feature>
<reference evidence="2 3" key="1">
    <citation type="journal article" date="2020" name="Microbiol. Resour. Announc.">
        <title>Draft Genome Sequence of a Cladosporium Species Isolated from the Mesophotic Ascidian Didemnum maculosum.</title>
        <authorList>
            <person name="Gioti A."/>
            <person name="Siaperas R."/>
            <person name="Nikolaivits E."/>
            <person name="Le Goff G."/>
            <person name="Ouazzani J."/>
            <person name="Kotoulas G."/>
            <person name="Topakas E."/>
        </authorList>
    </citation>
    <scope>NUCLEOTIDE SEQUENCE [LARGE SCALE GENOMIC DNA]</scope>
    <source>
        <strain evidence="2 3">TM138-S3</strain>
    </source>
</reference>
<dbReference type="RefSeq" id="XP_069233530.1">
    <property type="nucleotide sequence ID" value="XM_069369371.1"/>
</dbReference>
<feature type="compositionally biased region" description="Basic and acidic residues" evidence="1">
    <location>
        <begin position="425"/>
        <end position="449"/>
    </location>
</feature>
<comment type="caution">
    <text evidence="2">The sequence shown here is derived from an EMBL/GenBank/DDBJ whole genome shotgun (WGS) entry which is preliminary data.</text>
</comment>
<feature type="region of interest" description="Disordered" evidence="1">
    <location>
        <begin position="1"/>
        <end position="221"/>
    </location>
</feature>
<dbReference type="Proteomes" id="UP000803884">
    <property type="component" value="Unassembled WGS sequence"/>
</dbReference>
<evidence type="ECO:0000256" key="1">
    <source>
        <dbReference type="SAM" id="MobiDB-lite"/>
    </source>
</evidence>